<comment type="subunit">
    <text evidence="10">Forms a ring-shaped head-to-tail homodimer around DNA.</text>
</comment>
<dbReference type="Proteomes" id="UP000214973">
    <property type="component" value="Chromosome 1"/>
</dbReference>
<keyword evidence="6 10" id="KW-0548">Nucleotidyltransferase</keyword>
<keyword evidence="4 10" id="KW-0963">Cytoplasm</keyword>
<evidence type="ECO:0000256" key="6">
    <source>
        <dbReference type="ARBA" id="ARBA00022695"/>
    </source>
</evidence>
<dbReference type="InterPro" id="IPR022635">
    <property type="entry name" value="DNA_polIII_beta_C"/>
</dbReference>
<keyword evidence="7 10" id="KW-0235">DNA replication</keyword>
<evidence type="ECO:0000256" key="5">
    <source>
        <dbReference type="ARBA" id="ARBA00022679"/>
    </source>
</evidence>
<keyword evidence="15" id="KW-1185">Reference proteome</keyword>
<evidence type="ECO:0000256" key="1">
    <source>
        <dbReference type="ARBA" id="ARBA00004496"/>
    </source>
</evidence>
<dbReference type="Pfam" id="PF02767">
    <property type="entry name" value="DNA_pol3_beta_2"/>
    <property type="match status" value="1"/>
</dbReference>
<evidence type="ECO:0000256" key="9">
    <source>
        <dbReference type="ARBA" id="ARBA00023125"/>
    </source>
</evidence>
<dbReference type="GO" id="GO:0003887">
    <property type="term" value="F:DNA-directed DNA polymerase activity"/>
    <property type="evidence" value="ECO:0007669"/>
    <property type="project" value="UniProtKB-UniRule"/>
</dbReference>
<dbReference type="PIRSF" id="PIRSF000804">
    <property type="entry name" value="DNA_pol_III_b"/>
    <property type="match status" value="1"/>
</dbReference>
<keyword evidence="9" id="KW-0238">DNA-binding</keyword>
<evidence type="ECO:0000313" key="14">
    <source>
        <dbReference type="EMBL" id="SNV52062.1"/>
    </source>
</evidence>
<keyword evidence="5 10" id="KW-0808">Transferase</keyword>
<dbReference type="InterPro" id="IPR001001">
    <property type="entry name" value="DNA_polIII_beta"/>
</dbReference>
<dbReference type="GO" id="GO:0003677">
    <property type="term" value="F:DNA binding"/>
    <property type="evidence" value="ECO:0007669"/>
    <property type="project" value="UniProtKB-UniRule"/>
</dbReference>
<feature type="domain" description="DNA polymerase III beta sliding clamp C-terminal" evidence="13">
    <location>
        <begin position="248"/>
        <end position="367"/>
    </location>
</feature>
<dbReference type="Pfam" id="PF02768">
    <property type="entry name" value="DNA_pol3_beta_3"/>
    <property type="match status" value="1"/>
</dbReference>
<proteinExistence type="inferred from homology"/>
<organism evidence="14 15">
    <name type="scientific">Veillonella rodentium</name>
    <dbReference type="NCBI Taxonomy" id="248315"/>
    <lineage>
        <taxon>Bacteria</taxon>
        <taxon>Bacillati</taxon>
        <taxon>Bacillota</taxon>
        <taxon>Negativicutes</taxon>
        <taxon>Veillonellales</taxon>
        <taxon>Veillonellaceae</taxon>
        <taxon>Veillonella</taxon>
    </lineage>
</organism>
<comment type="function">
    <text evidence="10">Confers DNA tethering and processivity to DNA polymerases and other proteins. Acts as a clamp, forming a ring around DNA (a reaction catalyzed by the clamp-loading complex) which diffuses in an ATP-independent manner freely and bidirectionally along dsDNA. Initially characterized for its ability to contact the catalytic subunit of DNA polymerase III (Pol III), a complex, multichain enzyme responsible for most of the replicative synthesis in bacteria; Pol III exhibits 3'-5' exonuclease proofreading activity. The beta chain is required for initiation of replication as well as for processivity of DNA replication.</text>
</comment>
<feature type="domain" description="DNA polymerase III beta sliding clamp N-terminal" evidence="11">
    <location>
        <begin position="1"/>
        <end position="118"/>
    </location>
</feature>
<comment type="similarity">
    <text evidence="2 10">Belongs to the beta sliding clamp family.</text>
</comment>
<name>A0A239Y078_9FIRM</name>
<dbReference type="CDD" id="cd00140">
    <property type="entry name" value="beta_clamp"/>
    <property type="match status" value="1"/>
</dbReference>
<dbReference type="GO" id="GO:0005737">
    <property type="term" value="C:cytoplasm"/>
    <property type="evidence" value="ECO:0007669"/>
    <property type="project" value="UniProtKB-SubCell"/>
</dbReference>
<keyword evidence="8 10" id="KW-0239">DNA-directed DNA polymerase</keyword>
<dbReference type="NCBIfam" id="TIGR00663">
    <property type="entry name" value="dnan"/>
    <property type="match status" value="1"/>
</dbReference>
<dbReference type="SMART" id="SM00480">
    <property type="entry name" value="POL3Bc"/>
    <property type="match status" value="1"/>
</dbReference>
<dbReference type="GO" id="GO:0006271">
    <property type="term" value="P:DNA strand elongation involved in DNA replication"/>
    <property type="evidence" value="ECO:0007669"/>
    <property type="project" value="TreeGrafter"/>
</dbReference>
<evidence type="ECO:0000256" key="4">
    <source>
        <dbReference type="ARBA" id="ARBA00022490"/>
    </source>
</evidence>
<evidence type="ECO:0000259" key="11">
    <source>
        <dbReference type="Pfam" id="PF00712"/>
    </source>
</evidence>
<evidence type="ECO:0000256" key="2">
    <source>
        <dbReference type="ARBA" id="ARBA00010752"/>
    </source>
</evidence>
<evidence type="ECO:0000259" key="13">
    <source>
        <dbReference type="Pfam" id="PF02768"/>
    </source>
</evidence>
<dbReference type="AlphaFoldDB" id="A0A239Y078"/>
<dbReference type="InterPro" id="IPR046938">
    <property type="entry name" value="DNA_clamp_sf"/>
</dbReference>
<dbReference type="Gene3D" id="3.70.10.10">
    <property type="match status" value="1"/>
</dbReference>
<dbReference type="InterPro" id="IPR022637">
    <property type="entry name" value="DNA_polIII_beta_cen"/>
</dbReference>
<comment type="subcellular location">
    <subcellularLocation>
        <location evidence="1 10">Cytoplasm</location>
    </subcellularLocation>
</comment>
<dbReference type="InterPro" id="IPR022634">
    <property type="entry name" value="DNA_polIII_beta_N"/>
</dbReference>
<protein>
    <recommendedName>
        <fullName evidence="3 10">Beta sliding clamp</fullName>
    </recommendedName>
</protein>
<evidence type="ECO:0000256" key="8">
    <source>
        <dbReference type="ARBA" id="ARBA00022932"/>
    </source>
</evidence>
<dbReference type="Pfam" id="PF00712">
    <property type="entry name" value="DNA_pol3_beta"/>
    <property type="match status" value="1"/>
</dbReference>
<evidence type="ECO:0000259" key="12">
    <source>
        <dbReference type="Pfam" id="PF02767"/>
    </source>
</evidence>
<evidence type="ECO:0000256" key="3">
    <source>
        <dbReference type="ARBA" id="ARBA00021035"/>
    </source>
</evidence>
<dbReference type="GO" id="GO:0008408">
    <property type="term" value="F:3'-5' exonuclease activity"/>
    <property type="evidence" value="ECO:0007669"/>
    <property type="project" value="InterPro"/>
</dbReference>
<dbReference type="KEGG" id="vrm:44547418_00002"/>
<reference evidence="14 15" key="1">
    <citation type="submission" date="2017-06" db="EMBL/GenBank/DDBJ databases">
        <authorList>
            <consortium name="Pathogen Informatics"/>
        </authorList>
    </citation>
    <scope>NUCLEOTIDE SEQUENCE [LARGE SCALE GENOMIC DNA]</scope>
    <source>
        <strain evidence="14 15">NCTC12018</strain>
    </source>
</reference>
<dbReference type="Gene3D" id="3.10.150.10">
    <property type="entry name" value="DNA Polymerase III, subunit A, domain 2"/>
    <property type="match status" value="1"/>
</dbReference>
<evidence type="ECO:0000313" key="15">
    <source>
        <dbReference type="Proteomes" id="UP000214973"/>
    </source>
</evidence>
<evidence type="ECO:0000256" key="7">
    <source>
        <dbReference type="ARBA" id="ARBA00022705"/>
    </source>
</evidence>
<dbReference type="GO" id="GO:0009360">
    <property type="term" value="C:DNA polymerase III complex"/>
    <property type="evidence" value="ECO:0007669"/>
    <property type="project" value="InterPro"/>
</dbReference>
<sequence>MHIKFPKINLQKAINVLQKVSQNKTSSNLPGAIYMTTKNGQVELQGNDFELGIRLSIEGEILEPGTMVVGSRYFQELIRKLPGDTIELYKPEDGNSLTITSGSSEFNLVTLHPDDFSLVEQIHDQDHLNIDSFAMKELIDLTNYAAATDEDRPVFTGALLEVKESEVTMVATDTHRMAVKKITIEEPATTPMRAIIPTKTLAEVSRLLPTDNPAVINIIWNRTQIAFNFESIYIISRLIEGTYPEYEKVIPSQFDSSAIIDSKEFAGAVDRVSLLAKDISYNVIRYDWSESKVTLSTQNSEIGMAKEDVPVEFKGVPFTISFNGRYIADILRHSSGENIHLYLKQNGPVVIRQDNNPNYTYVVTPVRTNS</sequence>
<dbReference type="RefSeq" id="WP_095064612.1">
    <property type="nucleotide sequence ID" value="NZ_LT906470.1"/>
</dbReference>
<feature type="domain" description="DNA polymerase III beta sliding clamp central" evidence="12">
    <location>
        <begin position="130"/>
        <end position="245"/>
    </location>
</feature>
<dbReference type="EMBL" id="LT906470">
    <property type="protein sequence ID" value="SNV52062.1"/>
    <property type="molecule type" value="Genomic_DNA"/>
</dbReference>
<dbReference type="PANTHER" id="PTHR30478:SF0">
    <property type="entry name" value="BETA SLIDING CLAMP"/>
    <property type="match status" value="1"/>
</dbReference>
<dbReference type="PANTHER" id="PTHR30478">
    <property type="entry name" value="DNA POLYMERASE III SUBUNIT BETA"/>
    <property type="match status" value="1"/>
</dbReference>
<dbReference type="SUPFAM" id="SSF55979">
    <property type="entry name" value="DNA clamp"/>
    <property type="match status" value="3"/>
</dbReference>
<accession>A0A239Y078</accession>
<gene>
    <name evidence="14" type="primary">dnaN</name>
    <name evidence="14" type="ORF">SAMEA44547418_00002</name>
</gene>
<evidence type="ECO:0000256" key="10">
    <source>
        <dbReference type="PIRNR" id="PIRNR000804"/>
    </source>
</evidence>